<feature type="transmembrane region" description="Helical" evidence="1">
    <location>
        <begin position="49"/>
        <end position="69"/>
    </location>
</feature>
<organism evidence="2 3">
    <name type="scientific">Filimonas zeae</name>
    <dbReference type="NCBI Taxonomy" id="1737353"/>
    <lineage>
        <taxon>Bacteria</taxon>
        <taxon>Pseudomonadati</taxon>
        <taxon>Bacteroidota</taxon>
        <taxon>Chitinophagia</taxon>
        <taxon>Chitinophagales</taxon>
        <taxon>Chitinophagaceae</taxon>
        <taxon>Filimonas</taxon>
    </lineage>
</organism>
<dbReference type="RefSeq" id="WP_188950963.1">
    <property type="nucleotide sequence ID" value="NZ_BMIB01000001.1"/>
</dbReference>
<gene>
    <name evidence="2" type="ORF">GCM10011379_11000</name>
</gene>
<keyword evidence="1" id="KW-1133">Transmembrane helix</keyword>
<name>A0A917IQU0_9BACT</name>
<reference evidence="2" key="1">
    <citation type="journal article" date="2014" name="Int. J. Syst. Evol. Microbiol.">
        <title>Complete genome sequence of Corynebacterium casei LMG S-19264T (=DSM 44701T), isolated from a smear-ripened cheese.</title>
        <authorList>
            <consortium name="US DOE Joint Genome Institute (JGI-PGF)"/>
            <person name="Walter F."/>
            <person name="Albersmeier A."/>
            <person name="Kalinowski J."/>
            <person name="Ruckert C."/>
        </authorList>
    </citation>
    <scope>NUCLEOTIDE SEQUENCE</scope>
    <source>
        <strain evidence="2">CGMCC 1.15290</strain>
    </source>
</reference>
<keyword evidence="3" id="KW-1185">Reference proteome</keyword>
<evidence type="ECO:0000313" key="3">
    <source>
        <dbReference type="Proteomes" id="UP000627292"/>
    </source>
</evidence>
<feature type="transmembrane region" description="Helical" evidence="1">
    <location>
        <begin position="20"/>
        <end position="43"/>
    </location>
</feature>
<dbReference type="EMBL" id="BMIB01000001">
    <property type="protein sequence ID" value="GGH61727.1"/>
    <property type="molecule type" value="Genomic_DNA"/>
</dbReference>
<reference evidence="2" key="2">
    <citation type="submission" date="2020-09" db="EMBL/GenBank/DDBJ databases">
        <authorList>
            <person name="Sun Q."/>
            <person name="Zhou Y."/>
        </authorList>
    </citation>
    <scope>NUCLEOTIDE SEQUENCE</scope>
    <source>
        <strain evidence="2">CGMCC 1.15290</strain>
    </source>
</reference>
<keyword evidence="1" id="KW-0812">Transmembrane</keyword>
<proteinExistence type="predicted"/>
<evidence type="ECO:0008006" key="4">
    <source>
        <dbReference type="Google" id="ProtNLM"/>
    </source>
</evidence>
<protein>
    <recommendedName>
        <fullName evidence="4">Redox-active disulfide protein 2</fullName>
    </recommendedName>
</protein>
<comment type="caution">
    <text evidence="2">The sequence shown here is derived from an EMBL/GenBank/DDBJ whole genome shotgun (WGS) entry which is preliminary data.</text>
</comment>
<dbReference type="Proteomes" id="UP000627292">
    <property type="component" value="Unassembled WGS sequence"/>
</dbReference>
<evidence type="ECO:0000313" key="2">
    <source>
        <dbReference type="EMBL" id="GGH61727.1"/>
    </source>
</evidence>
<evidence type="ECO:0000256" key="1">
    <source>
        <dbReference type="SAM" id="Phobius"/>
    </source>
</evidence>
<sequence>MSQNKLSEVSTEDLLKRKKLFKGVLTGVGIMWILLLGAAISFYGKKSNVALFVPLIALPVTLQPAMMHIKALEKELKSRG</sequence>
<accession>A0A917IQU0</accession>
<keyword evidence="1" id="KW-0472">Membrane</keyword>
<dbReference type="AlphaFoldDB" id="A0A917IQU0"/>